<evidence type="ECO:0000256" key="8">
    <source>
        <dbReference type="ARBA" id="ARBA00023306"/>
    </source>
</evidence>
<keyword evidence="3 12" id="KW-0963">Cytoplasm</keyword>
<dbReference type="InterPro" id="IPR005750">
    <property type="entry name" value="UDP_GlcNAc_COvinyl_MurA"/>
</dbReference>
<evidence type="ECO:0000256" key="9">
    <source>
        <dbReference type="ARBA" id="ARBA00023316"/>
    </source>
</evidence>
<dbReference type="RefSeq" id="WP_283076357.1">
    <property type="nucleotide sequence ID" value="NZ_CP121671.1"/>
</dbReference>
<feature type="modified residue" description="2-(S-cysteinyl)pyruvic acid O-phosphothioketal" evidence="12">
    <location>
        <position position="117"/>
    </location>
</feature>
<comment type="subcellular location">
    <subcellularLocation>
        <location evidence="1 12">Cytoplasm</location>
    </subcellularLocation>
</comment>
<comment type="caution">
    <text evidence="12">Lacks conserved residue(s) required for the propagation of feature annotation.</text>
</comment>
<evidence type="ECO:0000259" key="13">
    <source>
        <dbReference type="Pfam" id="PF00275"/>
    </source>
</evidence>
<keyword evidence="12" id="KW-0670">Pyruvate</keyword>
<evidence type="ECO:0000256" key="10">
    <source>
        <dbReference type="ARBA" id="ARBA00038367"/>
    </source>
</evidence>
<comment type="function">
    <text evidence="12">Cell wall formation. Adds enolpyruvyl to UDP-N-acetylglucosamine.</text>
</comment>
<keyword evidence="9 12" id="KW-0961">Cell wall biogenesis/degradation</keyword>
<feature type="active site" description="Proton donor" evidence="12">
    <location>
        <position position="117"/>
    </location>
</feature>
<evidence type="ECO:0000313" key="15">
    <source>
        <dbReference type="Proteomes" id="UP001221597"/>
    </source>
</evidence>
<evidence type="ECO:0000313" key="14">
    <source>
        <dbReference type="EMBL" id="WFT74358.1"/>
    </source>
</evidence>
<evidence type="ECO:0000256" key="1">
    <source>
        <dbReference type="ARBA" id="ARBA00004496"/>
    </source>
</evidence>
<dbReference type="CDD" id="cd01555">
    <property type="entry name" value="UdpNAET"/>
    <property type="match status" value="1"/>
</dbReference>
<dbReference type="InterPro" id="IPR001986">
    <property type="entry name" value="Enolpyruvate_Tfrase_dom"/>
</dbReference>
<keyword evidence="15" id="KW-1185">Reference proteome</keyword>
<dbReference type="PANTHER" id="PTHR43783">
    <property type="entry name" value="UDP-N-ACETYLGLUCOSAMINE 1-CARBOXYVINYLTRANSFERASE"/>
    <property type="match status" value="1"/>
</dbReference>
<proteinExistence type="inferred from homology"/>
<dbReference type="InterPro" id="IPR050068">
    <property type="entry name" value="MurA_subfamily"/>
</dbReference>
<keyword evidence="7 12" id="KW-0573">Peptidoglycan synthesis</keyword>
<dbReference type="Pfam" id="PF00275">
    <property type="entry name" value="EPSP_synthase"/>
    <property type="match status" value="1"/>
</dbReference>
<keyword evidence="5 12" id="KW-0808">Transferase</keyword>
<name>A0ABY8IVX9_9BACI</name>
<dbReference type="GO" id="GO:0008760">
    <property type="term" value="F:UDP-N-acetylglucosamine 1-carboxyvinyltransferase activity"/>
    <property type="evidence" value="ECO:0007669"/>
    <property type="project" value="UniProtKB-EC"/>
</dbReference>
<keyword evidence="4 12" id="KW-0132">Cell division</keyword>
<feature type="binding site" evidence="12">
    <location>
        <position position="306"/>
    </location>
    <ligand>
        <name>UDP-N-acetyl-alpha-D-glucosamine</name>
        <dbReference type="ChEBI" id="CHEBI:57705"/>
    </ligand>
</feature>
<dbReference type="EMBL" id="CP121671">
    <property type="protein sequence ID" value="WFT74358.1"/>
    <property type="molecule type" value="Genomic_DNA"/>
</dbReference>
<keyword evidence="6 12" id="KW-0133">Cell shape</keyword>
<evidence type="ECO:0000256" key="7">
    <source>
        <dbReference type="ARBA" id="ARBA00022984"/>
    </source>
</evidence>
<feature type="binding site" evidence="12">
    <location>
        <position position="93"/>
    </location>
    <ligand>
        <name>UDP-N-acetyl-alpha-D-glucosamine</name>
        <dbReference type="ChEBI" id="CHEBI:57705"/>
    </ligand>
</feature>
<protein>
    <recommendedName>
        <fullName evidence="12">UDP-N-acetylglucosamine 1-carboxyvinyltransferase</fullName>
        <ecNumber evidence="12">2.5.1.7</ecNumber>
    </recommendedName>
    <alternativeName>
        <fullName evidence="12">Enoylpyruvate transferase</fullName>
    </alternativeName>
    <alternativeName>
        <fullName evidence="12">UDP-N-acetylglucosamine enolpyruvyl transferase</fullName>
        <shortName evidence="12">EPT</shortName>
    </alternativeName>
</protein>
<feature type="binding site" evidence="12">
    <location>
        <position position="328"/>
    </location>
    <ligand>
        <name>UDP-N-acetyl-alpha-D-glucosamine</name>
        <dbReference type="ChEBI" id="CHEBI:57705"/>
    </ligand>
</feature>
<dbReference type="Proteomes" id="UP001221597">
    <property type="component" value="Chromosome"/>
</dbReference>
<organism evidence="14 15">
    <name type="scientific">Halobacillus naozhouensis</name>
    <dbReference type="NCBI Taxonomy" id="554880"/>
    <lineage>
        <taxon>Bacteria</taxon>
        <taxon>Bacillati</taxon>
        <taxon>Bacillota</taxon>
        <taxon>Bacilli</taxon>
        <taxon>Bacillales</taxon>
        <taxon>Bacillaceae</taxon>
        <taxon>Halobacillus</taxon>
    </lineage>
</organism>
<evidence type="ECO:0000256" key="11">
    <source>
        <dbReference type="ARBA" id="ARBA00047527"/>
    </source>
</evidence>
<dbReference type="EC" id="2.5.1.7" evidence="12"/>
<accession>A0ABY8IVX9</accession>
<evidence type="ECO:0000256" key="4">
    <source>
        <dbReference type="ARBA" id="ARBA00022618"/>
    </source>
</evidence>
<gene>
    <name evidence="12 14" type="primary">murA</name>
    <name evidence="14" type="ORF">P9989_18670</name>
</gene>
<comment type="pathway">
    <text evidence="2 12">Cell wall biogenesis; peptidoglycan biosynthesis.</text>
</comment>
<dbReference type="NCBIfam" id="TIGR01072">
    <property type="entry name" value="murA"/>
    <property type="match status" value="1"/>
</dbReference>
<comment type="catalytic activity">
    <reaction evidence="11 12">
        <text>phosphoenolpyruvate + UDP-N-acetyl-alpha-D-glucosamine = UDP-N-acetyl-3-O-(1-carboxyvinyl)-alpha-D-glucosamine + phosphate</text>
        <dbReference type="Rhea" id="RHEA:18681"/>
        <dbReference type="ChEBI" id="CHEBI:43474"/>
        <dbReference type="ChEBI" id="CHEBI:57705"/>
        <dbReference type="ChEBI" id="CHEBI:58702"/>
        <dbReference type="ChEBI" id="CHEBI:68483"/>
        <dbReference type="EC" id="2.5.1.7"/>
    </reaction>
</comment>
<reference evidence="14 15" key="1">
    <citation type="submission" date="2023-04" db="EMBL/GenBank/DDBJ databases">
        <title>Genome sequence of Halobacillus naozhouensis KACC 21980.</title>
        <authorList>
            <person name="Kim S."/>
            <person name="Heo J."/>
            <person name="Kwon S.-W."/>
        </authorList>
    </citation>
    <scope>NUCLEOTIDE SEQUENCE [LARGE SCALE GENOMIC DNA]</scope>
    <source>
        <strain evidence="14 15">KCTC 13234</strain>
    </source>
</reference>
<dbReference type="InterPro" id="IPR036968">
    <property type="entry name" value="Enolpyruvate_Tfrase_sf"/>
</dbReference>
<dbReference type="HAMAP" id="MF_00111">
    <property type="entry name" value="MurA"/>
    <property type="match status" value="1"/>
</dbReference>
<keyword evidence="8 12" id="KW-0131">Cell cycle</keyword>
<feature type="binding site" evidence="12">
    <location>
        <begin position="122"/>
        <end position="126"/>
    </location>
    <ligand>
        <name>UDP-N-acetyl-alpha-D-glucosamine</name>
        <dbReference type="ChEBI" id="CHEBI:57705"/>
    </ligand>
</feature>
<feature type="domain" description="Enolpyruvate transferase" evidence="13">
    <location>
        <begin position="6"/>
        <end position="407"/>
    </location>
</feature>
<evidence type="ECO:0000256" key="2">
    <source>
        <dbReference type="ARBA" id="ARBA00004752"/>
    </source>
</evidence>
<evidence type="ECO:0000256" key="6">
    <source>
        <dbReference type="ARBA" id="ARBA00022960"/>
    </source>
</evidence>
<dbReference type="InterPro" id="IPR013792">
    <property type="entry name" value="RNA3'P_cycl/enolpyr_Trfase_a/b"/>
</dbReference>
<dbReference type="NCBIfam" id="NF006873">
    <property type="entry name" value="PRK09369.1"/>
    <property type="match status" value="1"/>
</dbReference>
<evidence type="ECO:0000256" key="5">
    <source>
        <dbReference type="ARBA" id="ARBA00022679"/>
    </source>
</evidence>
<dbReference type="Gene3D" id="3.65.10.10">
    <property type="entry name" value="Enolpyruvate transferase domain"/>
    <property type="match status" value="2"/>
</dbReference>
<comment type="similarity">
    <text evidence="10 12">Belongs to the EPSP synthase family. MurA subfamily.</text>
</comment>
<sequence>MEKIIVRGGRQLKGTVRAEGAKNAVLPVIAASIIASEGKSVLHDVPALADVYTINEVIRHMNADVDMKGRTVTIDASEELTTEAPIEYVRKMRASVLVLGPLLARYGHAKVALPGGCAIGSRPLDQHLKGFEAMGAEVTVGNGSIEAHVKGRLQGAKIYLDVPSVGATENIMMAAALAEGKTVLENCAKEPEIVDLANFLNKMGARIVGAGTETIRIEGVDKLFGATHTIIPDRVEAGTFMVAAAITGGNVLVQGAMQEHLRSVISKMEEMGVTIEEEDDGLRVIGPERLKATDIKTMPHPGFPTDMQSQMMALMLNAKGTSVITETVFENRFMHVEEFRRMNAKMRIEGRSVIVEGPSKLQGAEVQATDLRAGAALILAGLVADGYTRVTELKHLDRGYVDFTEKLSQLGANIERINEDESYVEEIEPSESISTL</sequence>
<evidence type="ECO:0000256" key="12">
    <source>
        <dbReference type="HAMAP-Rule" id="MF_00111"/>
    </source>
</evidence>
<feature type="binding site" evidence="12">
    <location>
        <begin position="22"/>
        <end position="23"/>
    </location>
    <ligand>
        <name>phosphoenolpyruvate</name>
        <dbReference type="ChEBI" id="CHEBI:58702"/>
    </ligand>
</feature>
<dbReference type="SUPFAM" id="SSF55205">
    <property type="entry name" value="EPT/RTPC-like"/>
    <property type="match status" value="1"/>
</dbReference>
<dbReference type="PANTHER" id="PTHR43783:SF1">
    <property type="entry name" value="UDP-N-ACETYLGLUCOSAMINE 1-CARBOXYVINYLTRANSFERASE"/>
    <property type="match status" value="1"/>
</dbReference>
<evidence type="ECO:0000256" key="3">
    <source>
        <dbReference type="ARBA" id="ARBA00022490"/>
    </source>
</evidence>